<proteinExistence type="predicted"/>
<keyword evidence="7" id="KW-1133">Transmembrane helix</keyword>
<dbReference type="GO" id="GO:0003964">
    <property type="term" value="F:RNA-directed DNA polymerase activity"/>
    <property type="evidence" value="ECO:0007669"/>
    <property type="project" value="UniProtKB-KW"/>
</dbReference>
<dbReference type="GO" id="GO:0004519">
    <property type="term" value="F:endonuclease activity"/>
    <property type="evidence" value="ECO:0007669"/>
    <property type="project" value="UniProtKB-KW"/>
</dbReference>
<reference evidence="9 10" key="1">
    <citation type="journal article" date="2020" name="Genome Biol. Evol.">
        <title>Comparative genomics of strictly vertically transmitted, feminizing microsporidia endosymbionts of amphipod crustaceans.</title>
        <authorList>
            <person name="Cormier A."/>
            <person name="Chebbi M.A."/>
            <person name="Giraud I."/>
            <person name="Wattier R."/>
            <person name="Teixeira M."/>
            <person name="Gilbert C."/>
            <person name="Rigaud T."/>
            <person name="Cordaux R."/>
        </authorList>
    </citation>
    <scope>NUCLEOTIDE SEQUENCE [LARGE SCALE GENOMIC DNA]</scope>
    <source>
        <strain evidence="9 10">Ou3-Ou53</strain>
    </source>
</reference>
<dbReference type="AlphaFoldDB" id="A0A9P6GWE9"/>
<protein>
    <submittedName>
        <fullName evidence="9">Retrovirus-related Pol polyprotein from transposon gypsy</fullName>
    </submittedName>
</protein>
<dbReference type="InterPro" id="IPR050951">
    <property type="entry name" value="Retrovirus_Pol_polyprotein"/>
</dbReference>
<evidence type="ECO:0000256" key="3">
    <source>
        <dbReference type="ARBA" id="ARBA00022722"/>
    </source>
</evidence>
<feature type="non-terminal residue" evidence="9">
    <location>
        <position position="282"/>
    </location>
</feature>
<evidence type="ECO:0000256" key="7">
    <source>
        <dbReference type="SAM" id="Phobius"/>
    </source>
</evidence>
<feature type="transmembrane region" description="Helical" evidence="7">
    <location>
        <begin position="256"/>
        <end position="281"/>
    </location>
</feature>
<dbReference type="PANTHER" id="PTHR37984">
    <property type="entry name" value="PROTEIN CBG26694"/>
    <property type="match status" value="1"/>
</dbReference>
<dbReference type="EMBL" id="SBJO01000847">
    <property type="protein sequence ID" value="KAF9754381.1"/>
    <property type="molecule type" value="Genomic_DNA"/>
</dbReference>
<dbReference type="Proteomes" id="UP000740883">
    <property type="component" value="Unassembled WGS sequence"/>
</dbReference>
<keyword evidence="1" id="KW-0808">Transferase</keyword>
<dbReference type="Gene3D" id="1.10.340.70">
    <property type="match status" value="1"/>
</dbReference>
<feature type="domain" description="Reverse transcriptase RNase H-like" evidence="8">
    <location>
        <begin position="26"/>
        <end position="123"/>
    </location>
</feature>
<evidence type="ECO:0000256" key="4">
    <source>
        <dbReference type="ARBA" id="ARBA00022759"/>
    </source>
</evidence>
<keyword evidence="2" id="KW-0548">Nucleotidyltransferase</keyword>
<dbReference type="GO" id="GO:0003676">
    <property type="term" value="F:nucleic acid binding"/>
    <property type="evidence" value="ECO:0007669"/>
    <property type="project" value="InterPro"/>
</dbReference>
<dbReference type="Gene3D" id="3.30.420.10">
    <property type="entry name" value="Ribonuclease H-like superfamily/Ribonuclease H"/>
    <property type="match status" value="1"/>
</dbReference>
<accession>A0A9P6GWE9</accession>
<dbReference type="OrthoDB" id="775972at2759"/>
<dbReference type="SUPFAM" id="SSF56672">
    <property type="entry name" value="DNA/RNA polymerases"/>
    <property type="match status" value="1"/>
</dbReference>
<evidence type="ECO:0000259" key="8">
    <source>
        <dbReference type="Pfam" id="PF17917"/>
    </source>
</evidence>
<evidence type="ECO:0000313" key="10">
    <source>
        <dbReference type="Proteomes" id="UP000740883"/>
    </source>
</evidence>
<evidence type="ECO:0000256" key="6">
    <source>
        <dbReference type="ARBA" id="ARBA00022918"/>
    </source>
</evidence>
<dbReference type="InterPro" id="IPR043502">
    <property type="entry name" value="DNA/RNA_pol_sf"/>
</dbReference>
<organism evidence="9 10">
    <name type="scientific">Nosema granulosis</name>
    <dbReference type="NCBI Taxonomy" id="83296"/>
    <lineage>
        <taxon>Eukaryota</taxon>
        <taxon>Fungi</taxon>
        <taxon>Fungi incertae sedis</taxon>
        <taxon>Microsporidia</taxon>
        <taxon>Nosematidae</taxon>
        <taxon>Nosema</taxon>
    </lineage>
</organism>
<keyword evidence="4" id="KW-0255">Endonuclease</keyword>
<keyword evidence="7" id="KW-0472">Membrane</keyword>
<keyword evidence="3" id="KW-0540">Nuclease</keyword>
<evidence type="ECO:0000313" key="9">
    <source>
        <dbReference type="EMBL" id="KAF9754381.1"/>
    </source>
</evidence>
<comment type="caution">
    <text evidence="9">The sequence shown here is derived from an EMBL/GenBank/DDBJ whole genome shotgun (WGS) entry which is preliminary data.</text>
</comment>
<keyword evidence="6" id="KW-0695">RNA-directed DNA polymerase</keyword>
<sequence>MESERQRDSYKRNRKIKKQTLLNYPNPNDTFTLNTDASENGLGAALTQGKNLIGLYSYKLKGAETRYTIMEKELLSIIKALSQFKNIIFNSKIIINTDNANITFLKDSNNSRVQRWRLILEEFDYSLTHIKGSENTAADHISRCYLLRSQKKDNFYYDIPKIKRLQDNDPYIQSILTTKSQQIRLHSRGIYTDEKDRILIPDEYAENLLEQLHIHLGHPGLHKLINSIRHYLAIKNCKTRIYELLKKFNCHVLHKIVYLVVAPSLFFQGVKMLISILMTWLN</sequence>
<keyword evidence="10" id="KW-1185">Reference proteome</keyword>
<evidence type="ECO:0000256" key="2">
    <source>
        <dbReference type="ARBA" id="ARBA00022695"/>
    </source>
</evidence>
<dbReference type="Pfam" id="PF17917">
    <property type="entry name" value="RT_RNaseH"/>
    <property type="match status" value="1"/>
</dbReference>
<dbReference type="PANTHER" id="PTHR37984:SF5">
    <property type="entry name" value="PROTEIN NYNRIN-LIKE"/>
    <property type="match status" value="1"/>
</dbReference>
<evidence type="ECO:0000256" key="1">
    <source>
        <dbReference type="ARBA" id="ARBA00022679"/>
    </source>
</evidence>
<keyword evidence="7" id="KW-0812">Transmembrane</keyword>
<dbReference type="GO" id="GO:0016787">
    <property type="term" value="F:hydrolase activity"/>
    <property type="evidence" value="ECO:0007669"/>
    <property type="project" value="UniProtKB-KW"/>
</dbReference>
<dbReference type="CDD" id="cd09274">
    <property type="entry name" value="RNase_HI_RT_Ty3"/>
    <property type="match status" value="1"/>
</dbReference>
<keyword evidence="5" id="KW-0378">Hydrolase</keyword>
<evidence type="ECO:0000256" key="5">
    <source>
        <dbReference type="ARBA" id="ARBA00022801"/>
    </source>
</evidence>
<gene>
    <name evidence="9" type="primary">pol_72</name>
    <name evidence="9" type="ORF">NGRA_3333</name>
</gene>
<name>A0A9P6GWE9_9MICR</name>
<dbReference type="InterPro" id="IPR036397">
    <property type="entry name" value="RNaseH_sf"/>
</dbReference>
<dbReference type="InterPro" id="IPR041373">
    <property type="entry name" value="RT_RNaseH"/>
</dbReference>